<feature type="active site" description="Proton acceptor" evidence="8">
    <location>
        <position position="48"/>
    </location>
</feature>
<feature type="active site" description="Proton acceptor" evidence="8">
    <location>
        <position position="59"/>
    </location>
</feature>
<comment type="pathway">
    <text evidence="1 8">Amino-acid biosynthesis; L-tryptophan biosynthesis; L-tryptophan from chorismate: step 5/5.</text>
</comment>
<protein>
    <recommendedName>
        <fullName evidence="8">Tryptophan synthase alpha chain</fullName>
        <ecNumber evidence="8">4.2.1.20</ecNumber>
    </recommendedName>
</protein>
<proteinExistence type="inferred from homology"/>
<evidence type="ECO:0000256" key="1">
    <source>
        <dbReference type="ARBA" id="ARBA00004733"/>
    </source>
</evidence>
<evidence type="ECO:0000313" key="10">
    <source>
        <dbReference type="EMBL" id="RZO08431.1"/>
    </source>
</evidence>
<comment type="caution">
    <text evidence="10">The sequence shown here is derived from an EMBL/GenBank/DDBJ whole genome shotgun (WGS) entry which is preliminary data.</text>
</comment>
<dbReference type="Gene3D" id="3.20.20.70">
    <property type="entry name" value="Aldolase class I"/>
    <property type="match status" value="1"/>
</dbReference>
<evidence type="ECO:0000256" key="6">
    <source>
        <dbReference type="ARBA" id="ARBA00023239"/>
    </source>
</evidence>
<accession>A0A520LNX9</accession>
<gene>
    <name evidence="8" type="primary">trpA</name>
    <name evidence="10" type="ORF">EVB02_00565</name>
</gene>
<comment type="similarity">
    <text evidence="8 9">Belongs to the TrpA family.</text>
</comment>
<dbReference type="InterPro" id="IPR011060">
    <property type="entry name" value="RibuloseP-bd_barrel"/>
</dbReference>
<evidence type="ECO:0000256" key="7">
    <source>
        <dbReference type="ARBA" id="ARBA00049047"/>
    </source>
</evidence>
<organism evidence="10 11">
    <name type="scientific">SAR92 clade bacterium</name>
    <dbReference type="NCBI Taxonomy" id="2315479"/>
    <lineage>
        <taxon>Bacteria</taxon>
        <taxon>Pseudomonadati</taxon>
        <taxon>Pseudomonadota</taxon>
        <taxon>Gammaproteobacteria</taxon>
        <taxon>Cellvibrionales</taxon>
        <taxon>Porticoccaceae</taxon>
        <taxon>SAR92 clade</taxon>
    </lineage>
</organism>
<dbReference type="PANTHER" id="PTHR43406:SF1">
    <property type="entry name" value="TRYPTOPHAN SYNTHASE ALPHA CHAIN, CHLOROPLASTIC"/>
    <property type="match status" value="1"/>
</dbReference>
<dbReference type="EMBL" id="SHBO01000004">
    <property type="protein sequence ID" value="RZO08431.1"/>
    <property type="molecule type" value="Genomic_DNA"/>
</dbReference>
<dbReference type="SUPFAM" id="SSF51366">
    <property type="entry name" value="Ribulose-phoshate binding barrel"/>
    <property type="match status" value="1"/>
</dbReference>
<keyword evidence="5 8" id="KW-0057">Aromatic amino acid biosynthesis</keyword>
<evidence type="ECO:0000256" key="8">
    <source>
        <dbReference type="HAMAP-Rule" id="MF_00131"/>
    </source>
</evidence>
<keyword evidence="6 8" id="KW-0456">Lyase</keyword>
<dbReference type="GO" id="GO:0004834">
    <property type="term" value="F:tryptophan synthase activity"/>
    <property type="evidence" value="ECO:0007669"/>
    <property type="project" value="UniProtKB-UniRule"/>
</dbReference>
<reference evidence="10 11" key="1">
    <citation type="submission" date="2019-02" db="EMBL/GenBank/DDBJ databases">
        <title>Prokaryotic population dynamics and viral predation in marine succession experiment using metagenomics: the confinement effect.</title>
        <authorList>
            <person name="Haro-Moreno J.M."/>
            <person name="Rodriguez-Valera F."/>
            <person name="Lopez-Perez M."/>
        </authorList>
    </citation>
    <scope>NUCLEOTIDE SEQUENCE [LARGE SCALE GENOMIC DNA]</scope>
    <source>
        <strain evidence="10">MED-G169</strain>
    </source>
</reference>
<evidence type="ECO:0000256" key="3">
    <source>
        <dbReference type="ARBA" id="ARBA00022605"/>
    </source>
</evidence>
<evidence type="ECO:0000313" key="11">
    <source>
        <dbReference type="Proteomes" id="UP000318148"/>
    </source>
</evidence>
<dbReference type="GO" id="GO:0005829">
    <property type="term" value="C:cytosol"/>
    <property type="evidence" value="ECO:0007669"/>
    <property type="project" value="TreeGrafter"/>
</dbReference>
<dbReference type="Pfam" id="PF00290">
    <property type="entry name" value="Trp_syntA"/>
    <property type="match status" value="1"/>
</dbReference>
<name>A0A520LNX9_9GAMM</name>
<evidence type="ECO:0000256" key="2">
    <source>
        <dbReference type="ARBA" id="ARBA00011270"/>
    </source>
</evidence>
<dbReference type="EC" id="4.2.1.20" evidence="8"/>
<evidence type="ECO:0000256" key="9">
    <source>
        <dbReference type="RuleBase" id="RU003662"/>
    </source>
</evidence>
<comment type="catalytic activity">
    <reaction evidence="7 8">
        <text>(1S,2R)-1-C-(indol-3-yl)glycerol 3-phosphate + L-serine = D-glyceraldehyde 3-phosphate + L-tryptophan + H2O</text>
        <dbReference type="Rhea" id="RHEA:10532"/>
        <dbReference type="ChEBI" id="CHEBI:15377"/>
        <dbReference type="ChEBI" id="CHEBI:33384"/>
        <dbReference type="ChEBI" id="CHEBI:57912"/>
        <dbReference type="ChEBI" id="CHEBI:58866"/>
        <dbReference type="ChEBI" id="CHEBI:59776"/>
        <dbReference type="EC" id="4.2.1.20"/>
    </reaction>
</comment>
<keyword evidence="4 8" id="KW-0822">Tryptophan biosynthesis</keyword>
<dbReference type="AlphaFoldDB" id="A0A520LNX9"/>
<dbReference type="InterPro" id="IPR002028">
    <property type="entry name" value="Trp_synthase_suA"/>
</dbReference>
<dbReference type="Proteomes" id="UP000318148">
    <property type="component" value="Unassembled WGS sequence"/>
</dbReference>
<dbReference type="NCBIfam" id="TIGR00262">
    <property type="entry name" value="trpA"/>
    <property type="match status" value="1"/>
</dbReference>
<sequence>MGIKTFIEQKLDYKDILVMGHVVCGYPSFDDNISALEIMEDCGVDLVELQFPFSEPSADGPLFVKANEMSIKSGTTVDKCFDFMSKVTSQFSFKVLMMGYFNTVFQMGEREFLHRLKFSGGDGYIIPDLPIEEAVNLHSMSKEFDLDPIILMTQTTSEERLKKLGRSCSGMVYAVARKGVTGSKTIMDDSIESLINRCRKYTDVPLGVGFGISNRADLDFLRGKADVAIIGTAALKAWEDSKQAGYRQFFESLQLS</sequence>
<keyword evidence="3 8" id="KW-0028">Amino-acid biosynthesis</keyword>
<dbReference type="UniPathway" id="UPA00035">
    <property type="reaction ID" value="UER00044"/>
</dbReference>
<dbReference type="PANTHER" id="PTHR43406">
    <property type="entry name" value="TRYPTOPHAN SYNTHASE, ALPHA CHAIN"/>
    <property type="match status" value="1"/>
</dbReference>
<evidence type="ECO:0000256" key="4">
    <source>
        <dbReference type="ARBA" id="ARBA00022822"/>
    </source>
</evidence>
<evidence type="ECO:0000256" key="5">
    <source>
        <dbReference type="ARBA" id="ARBA00023141"/>
    </source>
</evidence>
<dbReference type="InterPro" id="IPR013785">
    <property type="entry name" value="Aldolase_TIM"/>
</dbReference>
<comment type="subunit">
    <text evidence="2 8">Tetramer of two alpha and two beta chains.</text>
</comment>
<dbReference type="HAMAP" id="MF_00131">
    <property type="entry name" value="Trp_synth_alpha"/>
    <property type="match status" value="1"/>
</dbReference>
<comment type="function">
    <text evidence="8">The alpha subunit is responsible for the aldol cleavage of indoleglycerol phosphate to indole and glyceraldehyde 3-phosphate.</text>
</comment>
<dbReference type="CDD" id="cd04724">
    <property type="entry name" value="Tryptophan_synthase_alpha"/>
    <property type="match status" value="1"/>
</dbReference>